<feature type="compositionally biased region" description="Polar residues" evidence="1">
    <location>
        <begin position="463"/>
        <end position="474"/>
    </location>
</feature>
<evidence type="ECO:0000256" key="1">
    <source>
        <dbReference type="SAM" id="MobiDB-lite"/>
    </source>
</evidence>
<protein>
    <submittedName>
        <fullName evidence="2">Uncharacterized protein</fullName>
    </submittedName>
</protein>
<feature type="region of interest" description="Disordered" evidence="1">
    <location>
        <begin position="538"/>
        <end position="566"/>
    </location>
</feature>
<reference evidence="2" key="1">
    <citation type="submission" date="2021-10" db="EMBL/GenBank/DDBJ databases">
        <title>Tropical sea cucumber genome reveals ecological adaptation and Cuvierian tubules defense mechanism.</title>
        <authorList>
            <person name="Chen T."/>
        </authorList>
    </citation>
    <scope>NUCLEOTIDE SEQUENCE</scope>
    <source>
        <strain evidence="2">Nanhai2018</strain>
        <tissue evidence="2">Muscle</tissue>
    </source>
</reference>
<comment type="caution">
    <text evidence="2">The sequence shown here is derived from an EMBL/GenBank/DDBJ whole genome shotgun (WGS) entry which is preliminary data.</text>
</comment>
<sequence length="566" mass="63536">MAGTTRSDVLTKQPFNFHFGDVLHSNTGTSALVQHGKFSLSNERDYYGFGSKFIHNYDTWNSFGAKYIENNNMTCLKSELEESVANGDRGLRFVNGFAAQMRHNKVAADSSDESDDNNLSNYEIDSNVESTPSLCSTKSCQRSVSSLESCSGSDLSDSDSPKSHASAMSVASIPRSGSLRMSSNDTALLHSNNNIELKATNMAYAGSRSTISAEDTVYKDCVETLDTQQHLDVNGNRIENSANPSLIEAFQDLPSNGEMDQNHCGNSDTFLGMNGVCNTLLKPYDKCQSNTETVQGWLDKQDTEQVQGHVEENEKKQITRDVANGCNCRTEQDIYHSTFKKSRKGKKRRKREYEVELICNDVRGKRTILNGHSKKTKDQFQRWKSSRQERHRKTIRRVNSGTKSKIRRKLSLQRISETDAKKMIKELKKTLKRVSEEIEELKKLTRKSKKKKPKKVSRKASKGSANVSNSTTASLAVENHRMERRSYPTKPPDPYRYVPKQRFTFHGVLPSPPSLVVRNGILEPTFSMAIARGSVPPKKHPIWSWKLGNPPLPGTRTTSSKNNGTD</sequence>
<organism evidence="2 3">
    <name type="scientific">Holothuria leucospilota</name>
    <name type="common">Black long sea cucumber</name>
    <name type="synonym">Mertensiothuria leucospilota</name>
    <dbReference type="NCBI Taxonomy" id="206669"/>
    <lineage>
        <taxon>Eukaryota</taxon>
        <taxon>Metazoa</taxon>
        <taxon>Echinodermata</taxon>
        <taxon>Eleutherozoa</taxon>
        <taxon>Echinozoa</taxon>
        <taxon>Holothuroidea</taxon>
        <taxon>Aspidochirotacea</taxon>
        <taxon>Aspidochirotida</taxon>
        <taxon>Holothuriidae</taxon>
        <taxon>Holothuria</taxon>
    </lineage>
</organism>
<feature type="region of interest" description="Disordered" evidence="1">
    <location>
        <begin position="148"/>
        <end position="178"/>
    </location>
</feature>
<evidence type="ECO:0000313" key="2">
    <source>
        <dbReference type="EMBL" id="KAJ8024912.1"/>
    </source>
</evidence>
<dbReference type="Proteomes" id="UP001152320">
    <property type="component" value="Chromosome 18"/>
</dbReference>
<dbReference type="AlphaFoldDB" id="A0A9Q0YRB5"/>
<feature type="compositionally biased region" description="Polar residues" evidence="1">
    <location>
        <begin position="555"/>
        <end position="566"/>
    </location>
</feature>
<feature type="region of interest" description="Disordered" evidence="1">
    <location>
        <begin position="445"/>
        <end position="495"/>
    </location>
</feature>
<feature type="compositionally biased region" description="Basic residues" evidence="1">
    <location>
        <begin position="445"/>
        <end position="461"/>
    </location>
</feature>
<gene>
    <name evidence="2" type="ORF">HOLleu_34966</name>
</gene>
<proteinExistence type="predicted"/>
<keyword evidence="3" id="KW-1185">Reference proteome</keyword>
<dbReference type="OrthoDB" id="5988177at2759"/>
<name>A0A9Q0YRB5_HOLLE</name>
<feature type="region of interest" description="Disordered" evidence="1">
    <location>
        <begin position="384"/>
        <end position="407"/>
    </location>
</feature>
<evidence type="ECO:0000313" key="3">
    <source>
        <dbReference type="Proteomes" id="UP001152320"/>
    </source>
</evidence>
<accession>A0A9Q0YRB5</accession>
<dbReference type="EMBL" id="JAIZAY010000018">
    <property type="protein sequence ID" value="KAJ8024912.1"/>
    <property type="molecule type" value="Genomic_DNA"/>
</dbReference>